<dbReference type="Gene3D" id="3.40.50.880">
    <property type="match status" value="1"/>
</dbReference>
<evidence type="ECO:0000313" key="2">
    <source>
        <dbReference type="EMBL" id="GAO08317.1"/>
    </source>
</evidence>
<keyword evidence="3" id="KW-1185">Reference proteome</keyword>
<reference evidence="2 3" key="2">
    <citation type="journal article" date="2015" name="Stand. Genomic Sci.">
        <title>Draft genome sequence of marine-derived Streptomyces sp. TP-A0598, a producer of anti-MRSA antibiotic lydicamycins.</title>
        <authorList>
            <person name="Komaki H."/>
            <person name="Ichikawa N."/>
            <person name="Hosoyama A."/>
            <person name="Fujita N."/>
            <person name="Igarashi Y."/>
        </authorList>
    </citation>
    <scope>NUCLEOTIDE SEQUENCE [LARGE SCALE GENOMIC DNA]</scope>
    <source>
        <strain evidence="2 3">NBRC 110027</strain>
    </source>
</reference>
<feature type="compositionally biased region" description="Pro residues" evidence="1">
    <location>
        <begin position="180"/>
        <end position="192"/>
    </location>
</feature>
<name>A0A0P4R5G7_9ACTN</name>
<comment type="caution">
    <text evidence="2">The sequence shown here is derived from an EMBL/GenBank/DDBJ whole genome shotgun (WGS) entry which is preliminary data.</text>
</comment>
<dbReference type="RefSeq" id="WP_042153539.1">
    <property type="nucleotide sequence ID" value="NZ_BBNO01000003.1"/>
</dbReference>
<dbReference type="InterPro" id="IPR029062">
    <property type="entry name" value="Class_I_gatase-like"/>
</dbReference>
<accession>A0A0P4R5G7</accession>
<gene>
    <name evidence="2" type="ORF">TPA0598_03_07780</name>
</gene>
<evidence type="ECO:0000313" key="3">
    <source>
        <dbReference type="Proteomes" id="UP000048965"/>
    </source>
</evidence>
<protein>
    <submittedName>
        <fullName evidence="2">Uncharacterized protein</fullName>
    </submittedName>
</protein>
<proteinExistence type="predicted"/>
<reference evidence="3" key="1">
    <citation type="submission" date="2014-09" db="EMBL/GenBank/DDBJ databases">
        <title>Whole genome shotgun sequence of Streptomyces sp. NBRC 110027.</title>
        <authorList>
            <person name="Komaki H."/>
            <person name="Ichikawa N."/>
            <person name="Katano-Makiyama Y."/>
            <person name="Hosoyama A."/>
            <person name="Hashimoto M."/>
            <person name="Uohara A."/>
            <person name="Kitahashi Y."/>
            <person name="Ohji S."/>
            <person name="Kimura A."/>
            <person name="Yamazoe A."/>
            <person name="Igarashi Y."/>
            <person name="Fujita N."/>
        </authorList>
    </citation>
    <scope>NUCLEOTIDE SEQUENCE [LARGE SCALE GENOMIC DNA]</scope>
    <source>
        <strain evidence="3">NBRC 110027</strain>
    </source>
</reference>
<organism evidence="2 3">
    <name type="scientific">Streptomyces lydicamycinicus</name>
    <dbReference type="NCBI Taxonomy" id="1546107"/>
    <lineage>
        <taxon>Bacteria</taxon>
        <taxon>Bacillati</taxon>
        <taxon>Actinomycetota</taxon>
        <taxon>Actinomycetes</taxon>
        <taxon>Kitasatosporales</taxon>
        <taxon>Streptomycetaceae</taxon>
        <taxon>Streptomyces</taxon>
    </lineage>
</organism>
<sequence length="207" mass="22419">MRDARQAITNIVSYWTSRQLGTEWVVNDMNREALLASVKRWREVLAADRARLVTHGHQGTSRAHALASEAVDAAKAFLQTVTPLVDRHPGVPGNVWNESDRRALEAAIKPFQVRTNEAVRKLVRALQQTVLDADMVPLVIAPAGGKLDAGGDPITVQRTFATARSIEFDALVLAGAPGPARTPLPPVTPRPVIPRRRTGPRPTPGSG</sequence>
<dbReference type="EMBL" id="BBNO01000003">
    <property type="protein sequence ID" value="GAO08317.1"/>
    <property type="molecule type" value="Genomic_DNA"/>
</dbReference>
<dbReference type="Proteomes" id="UP000048965">
    <property type="component" value="Unassembled WGS sequence"/>
</dbReference>
<feature type="region of interest" description="Disordered" evidence="1">
    <location>
        <begin position="175"/>
        <end position="207"/>
    </location>
</feature>
<dbReference type="AlphaFoldDB" id="A0A0P4R5G7"/>
<evidence type="ECO:0000256" key="1">
    <source>
        <dbReference type="SAM" id="MobiDB-lite"/>
    </source>
</evidence>